<organism evidence="8 9">
    <name type="scientific">Aphanothece hegewaldii CCALA 016</name>
    <dbReference type="NCBI Taxonomy" id="2107694"/>
    <lineage>
        <taxon>Bacteria</taxon>
        <taxon>Bacillati</taxon>
        <taxon>Cyanobacteriota</taxon>
        <taxon>Cyanophyceae</taxon>
        <taxon>Oscillatoriophycideae</taxon>
        <taxon>Chroococcales</taxon>
        <taxon>Aphanothecaceae</taxon>
        <taxon>Aphanothece</taxon>
    </lineage>
</organism>
<dbReference type="PANTHER" id="PTHR12137">
    <property type="entry name" value="CARBOHYDRATE SULFOTRANSFERASE"/>
    <property type="match status" value="1"/>
</dbReference>
<dbReference type="OrthoDB" id="288532at2"/>
<dbReference type="InterPro" id="IPR005331">
    <property type="entry name" value="Sulfotransferase"/>
</dbReference>
<evidence type="ECO:0008006" key="10">
    <source>
        <dbReference type="Google" id="ProtNLM"/>
    </source>
</evidence>
<keyword evidence="7" id="KW-0325">Glycoprotein</keyword>
<dbReference type="GO" id="GO:0008146">
    <property type="term" value="F:sulfotransferase activity"/>
    <property type="evidence" value="ECO:0007669"/>
    <property type="project" value="InterPro"/>
</dbReference>
<keyword evidence="6" id="KW-0472">Membrane</keyword>
<evidence type="ECO:0000313" key="9">
    <source>
        <dbReference type="Proteomes" id="UP000239001"/>
    </source>
</evidence>
<dbReference type="InterPro" id="IPR027417">
    <property type="entry name" value="P-loop_NTPase"/>
</dbReference>
<evidence type="ECO:0000256" key="1">
    <source>
        <dbReference type="ARBA" id="ARBA00004323"/>
    </source>
</evidence>
<keyword evidence="2" id="KW-0808">Transferase</keyword>
<evidence type="ECO:0000256" key="7">
    <source>
        <dbReference type="ARBA" id="ARBA00023180"/>
    </source>
</evidence>
<dbReference type="Proteomes" id="UP000239001">
    <property type="component" value="Unassembled WGS sequence"/>
</dbReference>
<keyword evidence="5" id="KW-0333">Golgi apparatus</keyword>
<evidence type="ECO:0000256" key="2">
    <source>
        <dbReference type="ARBA" id="ARBA00022679"/>
    </source>
</evidence>
<evidence type="ECO:0000256" key="5">
    <source>
        <dbReference type="ARBA" id="ARBA00023034"/>
    </source>
</evidence>
<dbReference type="AlphaFoldDB" id="A0A2T1M3T7"/>
<dbReference type="RefSeq" id="WP_106455115.1">
    <property type="nucleotide sequence ID" value="NZ_PXOH01000001.1"/>
</dbReference>
<comment type="caution">
    <text evidence="8">The sequence shown here is derived from an EMBL/GenBank/DDBJ whole genome shotgun (WGS) entry which is preliminary data.</text>
</comment>
<evidence type="ECO:0000256" key="6">
    <source>
        <dbReference type="ARBA" id="ARBA00023136"/>
    </source>
</evidence>
<keyword evidence="3" id="KW-0812">Transmembrane</keyword>
<gene>
    <name evidence="8" type="ORF">C7H19_01525</name>
</gene>
<dbReference type="InterPro" id="IPR018011">
    <property type="entry name" value="Carb_sulfotrans_8-10"/>
</dbReference>
<reference evidence="8 9" key="1">
    <citation type="submission" date="2018-03" db="EMBL/GenBank/DDBJ databases">
        <title>The ancient ancestry and fast evolution of plastids.</title>
        <authorList>
            <person name="Moore K.R."/>
            <person name="Magnabosco C."/>
            <person name="Momper L."/>
            <person name="Gold D.A."/>
            <person name="Bosak T."/>
            <person name="Fournier G.P."/>
        </authorList>
    </citation>
    <scope>NUCLEOTIDE SEQUENCE [LARGE SCALE GENOMIC DNA]</scope>
    <source>
        <strain evidence="8 9">CCALA 016</strain>
    </source>
</reference>
<evidence type="ECO:0000256" key="3">
    <source>
        <dbReference type="ARBA" id="ARBA00022692"/>
    </source>
</evidence>
<proteinExistence type="predicted"/>
<dbReference type="EMBL" id="PXOH01000001">
    <property type="protein sequence ID" value="PSF39495.1"/>
    <property type="molecule type" value="Genomic_DNA"/>
</dbReference>
<keyword evidence="4" id="KW-1133">Transmembrane helix</keyword>
<dbReference type="Pfam" id="PF03567">
    <property type="entry name" value="Sulfotransfer_2"/>
    <property type="match status" value="1"/>
</dbReference>
<dbReference type="Gene3D" id="3.40.50.300">
    <property type="entry name" value="P-loop containing nucleotide triphosphate hydrolases"/>
    <property type="match status" value="1"/>
</dbReference>
<evidence type="ECO:0000313" key="8">
    <source>
        <dbReference type="EMBL" id="PSF39495.1"/>
    </source>
</evidence>
<protein>
    <recommendedName>
        <fullName evidence="10">Sulfotransferase family protein</fullName>
    </recommendedName>
</protein>
<keyword evidence="9" id="KW-1185">Reference proteome</keyword>
<evidence type="ECO:0000256" key="4">
    <source>
        <dbReference type="ARBA" id="ARBA00022989"/>
    </source>
</evidence>
<comment type="subcellular location">
    <subcellularLocation>
        <location evidence="1">Golgi apparatus membrane</location>
        <topology evidence="1">Single-pass type II membrane protein</topology>
    </subcellularLocation>
</comment>
<name>A0A2T1M3T7_9CHRO</name>
<reference evidence="8 9" key="2">
    <citation type="submission" date="2018-03" db="EMBL/GenBank/DDBJ databases">
        <authorList>
            <person name="Keele B.F."/>
        </authorList>
    </citation>
    <scope>NUCLEOTIDE SEQUENCE [LARGE SCALE GENOMIC DNA]</scope>
    <source>
        <strain evidence="8 9">CCALA 016</strain>
    </source>
</reference>
<accession>A0A2T1M3T7</accession>
<sequence>MIISHKYKFIFIHVNKCGGSSITDALIPQLGEKDIVLGVTPEGEKLSEQWRKTNGLHKHVKAAIAKEVLGEEIWNNYFKFSFVRNPWDLLVSTYHWWLSTKWDDDKQTGQQIRSMKNFEEYVLSPYCRKGNSLKFLCDENENILVDFIGKQETLERDFAYVCGRVGLPNIDLPRKNISKHEHYTSYYNDETKLIVKRKFNKDIKTFNYSFK</sequence>
<dbReference type="GO" id="GO:0016020">
    <property type="term" value="C:membrane"/>
    <property type="evidence" value="ECO:0007669"/>
    <property type="project" value="InterPro"/>
</dbReference>
<dbReference type="GO" id="GO:0016051">
    <property type="term" value="P:carbohydrate biosynthetic process"/>
    <property type="evidence" value="ECO:0007669"/>
    <property type="project" value="InterPro"/>
</dbReference>
<dbReference type="PANTHER" id="PTHR12137:SF54">
    <property type="entry name" value="CARBOHYDRATE SULFOTRANSFERASE"/>
    <property type="match status" value="1"/>
</dbReference>